<proteinExistence type="inferred from homology"/>
<keyword evidence="11" id="KW-1185">Reference proteome</keyword>
<feature type="transmembrane region" description="Helical" evidence="8">
    <location>
        <begin position="82"/>
        <end position="103"/>
    </location>
</feature>
<dbReference type="NCBIfam" id="TIGR00710">
    <property type="entry name" value="efflux_Bcr_CflA"/>
    <property type="match status" value="1"/>
</dbReference>
<evidence type="ECO:0000256" key="6">
    <source>
        <dbReference type="ARBA" id="ARBA00022989"/>
    </source>
</evidence>
<evidence type="ECO:0000256" key="4">
    <source>
        <dbReference type="ARBA" id="ARBA00022475"/>
    </source>
</evidence>
<feature type="transmembrane region" description="Helical" evidence="8">
    <location>
        <begin position="313"/>
        <end position="333"/>
    </location>
</feature>
<keyword evidence="6 8" id="KW-1133">Transmembrane helix</keyword>
<evidence type="ECO:0000256" key="8">
    <source>
        <dbReference type="SAM" id="Phobius"/>
    </source>
</evidence>
<dbReference type="EMBL" id="LWQS01000049">
    <property type="protein sequence ID" value="OAN46000.1"/>
    <property type="molecule type" value="Genomic_DNA"/>
</dbReference>
<feature type="transmembrane region" description="Helical" evidence="8">
    <location>
        <begin position="50"/>
        <end position="70"/>
    </location>
</feature>
<accession>A0A178MB32</accession>
<feature type="transmembrane region" description="Helical" evidence="8">
    <location>
        <begin position="345"/>
        <end position="369"/>
    </location>
</feature>
<evidence type="ECO:0000256" key="5">
    <source>
        <dbReference type="ARBA" id="ARBA00022692"/>
    </source>
</evidence>
<evidence type="ECO:0000256" key="2">
    <source>
        <dbReference type="ARBA" id="ARBA00006236"/>
    </source>
</evidence>
<comment type="subcellular location">
    <subcellularLocation>
        <location evidence="1">Cell membrane</location>
        <topology evidence="1">Multi-pass membrane protein</topology>
    </subcellularLocation>
</comment>
<dbReference type="InterPro" id="IPR011701">
    <property type="entry name" value="MFS"/>
</dbReference>
<dbReference type="InterPro" id="IPR036259">
    <property type="entry name" value="MFS_trans_sf"/>
</dbReference>
<feature type="transmembrane region" description="Helical" evidence="8">
    <location>
        <begin position="15"/>
        <end position="38"/>
    </location>
</feature>
<feature type="transmembrane region" description="Helical" evidence="8">
    <location>
        <begin position="375"/>
        <end position="394"/>
    </location>
</feature>
<dbReference type="Proteomes" id="UP000078287">
    <property type="component" value="Unassembled WGS sequence"/>
</dbReference>
<evidence type="ECO:0000256" key="1">
    <source>
        <dbReference type="ARBA" id="ARBA00004651"/>
    </source>
</evidence>
<dbReference type="GO" id="GO:1990961">
    <property type="term" value="P:xenobiotic detoxification by transmembrane export across the plasma membrane"/>
    <property type="evidence" value="ECO:0007669"/>
    <property type="project" value="InterPro"/>
</dbReference>
<sequence length="412" mass="43265">MPTESSQPGPRMGEFVAMMALMTSLVALSIDVMLPALAQIGADLGVQHENANQLVVTMVFLGLAIGQLLYGPLSDSIGRKPAIYLGFALFFAGSLLAIAAVNFPMMLAGRLLQGLGVAGPRGVSMALIRDRFAGRAMARVMSFIMAVFIIVPIVAPALGQAILLVAAWRAIFVVLLLLGMVALIWFGSRQPETLPAGRRAPLSVTRIGLAFREVLSHRIALGYTLMAGVVAAVLQSYLSSAQQIFQLQYGLGPLFPLFFAINALAIGFASFTNGRLVMRYGMRPLLHVALLVLVGVTVVFVGVALATGGQPPLWLLMAYLVPCFFCLGILFGNMNAMAMEPLGHIAGIGSAVVGSLSTFVAIPLGAIIGQAYNGTVTPLAIGFAALALGALGLMRWAERGQMAAAPDTEPVV</sequence>
<evidence type="ECO:0000259" key="9">
    <source>
        <dbReference type="PROSITE" id="PS50850"/>
    </source>
</evidence>
<reference evidence="10 11" key="1">
    <citation type="submission" date="2016-04" db="EMBL/GenBank/DDBJ databases">
        <title>Chloroflexus islandicus sp. nov., a thermophilic filamentous anoxygenic phototrophic bacterium from geyser Strokkur (Iceland).</title>
        <authorList>
            <person name="Gaisin V.A."/>
            <person name="Kalashnikov A.M."/>
            <person name="Sukhacheva M.V."/>
            <person name="Grouzdev D.S."/>
            <person name="Ivanov T.M."/>
            <person name="Kuznetsov B."/>
            <person name="Gorlenko V.M."/>
        </authorList>
    </citation>
    <scope>NUCLEOTIDE SEQUENCE [LARGE SCALE GENOMIC DNA]</scope>
    <source>
        <strain evidence="11">isl-2</strain>
    </source>
</reference>
<dbReference type="Pfam" id="PF07690">
    <property type="entry name" value="MFS_1"/>
    <property type="match status" value="1"/>
</dbReference>
<organism evidence="10 11">
    <name type="scientific">Chloroflexus islandicus</name>
    <dbReference type="NCBI Taxonomy" id="1707952"/>
    <lineage>
        <taxon>Bacteria</taxon>
        <taxon>Bacillati</taxon>
        <taxon>Chloroflexota</taxon>
        <taxon>Chloroflexia</taxon>
        <taxon>Chloroflexales</taxon>
        <taxon>Chloroflexineae</taxon>
        <taxon>Chloroflexaceae</taxon>
        <taxon>Chloroflexus</taxon>
    </lineage>
</organism>
<keyword evidence="5 8" id="KW-0812">Transmembrane</keyword>
<comment type="caution">
    <text evidence="10">The sequence shown here is derived from an EMBL/GenBank/DDBJ whole genome shotgun (WGS) entry which is preliminary data.</text>
</comment>
<keyword evidence="3" id="KW-0813">Transport</keyword>
<dbReference type="RefSeq" id="WP_066786642.1">
    <property type="nucleotide sequence ID" value="NZ_LWQS01000049.1"/>
</dbReference>
<keyword evidence="4" id="KW-1003">Cell membrane</keyword>
<dbReference type="PROSITE" id="PS50850">
    <property type="entry name" value="MFS"/>
    <property type="match status" value="1"/>
</dbReference>
<evidence type="ECO:0000313" key="10">
    <source>
        <dbReference type="EMBL" id="OAN46000.1"/>
    </source>
</evidence>
<dbReference type="SUPFAM" id="SSF103473">
    <property type="entry name" value="MFS general substrate transporter"/>
    <property type="match status" value="1"/>
</dbReference>
<dbReference type="CDD" id="cd17320">
    <property type="entry name" value="MFS_MdfA_MDR_like"/>
    <property type="match status" value="1"/>
</dbReference>
<feature type="transmembrane region" description="Helical" evidence="8">
    <location>
        <begin position="219"/>
        <end position="238"/>
    </location>
</feature>
<feature type="transmembrane region" description="Helical" evidence="8">
    <location>
        <begin position="136"/>
        <end position="155"/>
    </location>
</feature>
<dbReference type="PANTHER" id="PTHR23502:SF132">
    <property type="entry name" value="POLYAMINE TRANSPORTER 2-RELATED"/>
    <property type="match status" value="1"/>
</dbReference>
<keyword evidence="7 8" id="KW-0472">Membrane</keyword>
<evidence type="ECO:0000256" key="7">
    <source>
        <dbReference type="ARBA" id="ARBA00023136"/>
    </source>
</evidence>
<gene>
    <name evidence="10" type="ORF">A6A03_01720</name>
</gene>
<protein>
    <submittedName>
        <fullName evidence="10">MFS transporter</fullName>
    </submittedName>
</protein>
<dbReference type="GO" id="GO:0005886">
    <property type="term" value="C:plasma membrane"/>
    <property type="evidence" value="ECO:0007669"/>
    <property type="project" value="UniProtKB-SubCell"/>
</dbReference>
<feature type="transmembrane region" description="Helical" evidence="8">
    <location>
        <begin position="250"/>
        <end position="272"/>
    </location>
</feature>
<dbReference type="InterPro" id="IPR020846">
    <property type="entry name" value="MFS_dom"/>
</dbReference>
<dbReference type="AlphaFoldDB" id="A0A178MB32"/>
<feature type="domain" description="Major facilitator superfamily (MFS) profile" evidence="9">
    <location>
        <begin position="15"/>
        <end position="412"/>
    </location>
</feature>
<dbReference type="PANTHER" id="PTHR23502">
    <property type="entry name" value="MAJOR FACILITATOR SUPERFAMILY"/>
    <property type="match status" value="1"/>
</dbReference>
<evidence type="ECO:0000313" key="11">
    <source>
        <dbReference type="Proteomes" id="UP000078287"/>
    </source>
</evidence>
<dbReference type="Gene3D" id="1.20.1720.10">
    <property type="entry name" value="Multidrug resistance protein D"/>
    <property type="match status" value="1"/>
</dbReference>
<name>A0A178MB32_9CHLR</name>
<feature type="transmembrane region" description="Helical" evidence="8">
    <location>
        <begin position="161"/>
        <end position="186"/>
    </location>
</feature>
<dbReference type="InterPro" id="IPR004812">
    <property type="entry name" value="Efflux_drug-R_Bcr/CmlA"/>
</dbReference>
<evidence type="ECO:0000256" key="3">
    <source>
        <dbReference type="ARBA" id="ARBA00022448"/>
    </source>
</evidence>
<comment type="similarity">
    <text evidence="2">Belongs to the major facilitator superfamily. Bcr/CmlA family.</text>
</comment>
<feature type="transmembrane region" description="Helical" evidence="8">
    <location>
        <begin position="284"/>
        <end position="307"/>
    </location>
</feature>
<dbReference type="OrthoDB" id="9800416at2"/>
<dbReference type="GO" id="GO:0042910">
    <property type="term" value="F:xenobiotic transmembrane transporter activity"/>
    <property type="evidence" value="ECO:0007669"/>
    <property type="project" value="InterPro"/>
</dbReference>
<dbReference type="FunFam" id="1.20.1720.10:FF:000005">
    <property type="entry name" value="Bcr/CflA family efflux transporter"/>
    <property type="match status" value="1"/>
</dbReference>